<dbReference type="AlphaFoldDB" id="A0A0W1RBT4"/>
<evidence type="ECO:0000256" key="1">
    <source>
        <dbReference type="SAM" id="Phobius"/>
    </source>
</evidence>
<evidence type="ECO:0000313" key="6">
    <source>
        <dbReference type="Proteomes" id="UP000054387"/>
    </source>
</evidence>
<comment type="caution">
    <text evidence="5">The sequence shown here is derived from an EMBL/GenBank/DDBJ whole genome shotgun (WGS) entry which is preliminary data.</text>
</comment>
<keyword evidence="1" id="KW-0472">Membrane</keyword>
<proteinExistence type="predicted"/>
<keyword evidence="6" id="KW-1185">Reference proteome</keyword>
<dbReference type="InterPro" id="IPR058910">
    <property type="entry name" value="DUF8186_M"/>
</dbReference>
<feature type="domain" description="DUF8186" evidence="4">
    <location>
        <begin position="419"/>
        <end position="518"/>
    </location>
</feature>
<organism evidence="5 6">
    <name type="scientific">Haloprofundus marisrubri</name>
    <dbReference type="NCBI Taxonomy" id="1514971"/>
    <lineage>
        <taxon>Archaea</taxon>
        <taxon>Methanobacteriati</taxon>
        <taxon>Methanobacteriota</taxon>
        <taxon>Stenosarchaea group</taxon>
        <taxon>Halobacteria</taxon>
        <taxon>Halobacteriales</taxon>
        <taxon>Haloferacaceae</taxon>
        <taxon>Haloprofundus</taxon>
    </lineage>
</organism>
<protein>
    <submittedName>
        <fullName evidence="5">Uncharacterized protein</fullName>
    </submittedName>
</protein>
<dbReference type="InterPro" id="IPR058499">
    <property type="entry name" value="DUF8186"/>
</dbReference>
<gene>
    <name evidence="5" type="ORF">AUR64_07920</name>
</gene>
<name>A0A0W1RBT4_9EURY</name>
<sequence length="564" mass="62081">MRSRLRVVLALCLVVSFYAGLVVATPPQPGTEGNGLTENETATLWSRDPDACTSNTEYYEQFDENRSLLGEIGDCTDLAFKRPPETAATWTTNDFEDYSPGNASTSVYPSHANLEDSTIVRDAHATIFAVQPSTRTHIEPSESPLYVAREGRLSGVVDYRIATLEASNQSPRRSVVSHEIESVRLLQDGDVLDTVDGTHKPAFDYELHGSGQTTLTLEAEITVEFERSTGNQSAGATEQVTRSVVVSDSIDVTVYDPEASLYTATYPDGDAGTAVFIDQPWQGYSLGSEDRVRGVWRFYTARDTRWDSLVRSSANGEVSVQSDSLPVYVHAYPSVLGPRAYPVQTGPEILRVWGYDRDSPTQTIGENVHVGVVNEFFTQSSGIAVRTDETHREDLTVRGIVRGVNATVETPPEESERDLRESNLTLEVVDSDASQTTLRVELRDDETGEPIGLRRDSNSLPDTETRYGYVSVAGERVQTNDSGVALVTVDGHGMFTATYHAGSWLSHDPAYTGDEATVRHHPLWSISGVFSLLLETLWWFVPFLVALVAGLKLGSFLQFEKFDI</sequence>
<feature type="transmembrane region" description="Helical" evidence="1">
    <location>
        <begin position="537"/>
        <end position="559"/>
    </location>
</feature>
<evidence type="ECO:0000259" key="2">
    <source>
        <dbReference type="Pfam" id="PF26589"/>
    </source>
</evidence>
<reference evidence="5 6" key="1">
    <citation type="submission" date="2015-12" db="EMBL/GenBank/DDBJ databases">
        <title>Haloprofundus marisrubri gen. nov., sp. nov., an extremely halophilic archaeon isolated from the Discovery deep brine-seawater interface in the Red Sea.</title>
        <authorList>
            <person name="Zhang G."/>
            <person name="Stingl U."/>
            <person name="Rashid M."/>
        </authorList>
    </citation>
    <scope>NUCLEOTIDE SEQUENCE [LARGE SCALE GENOMIC DNA]</scope>
    <source>
        <strain evidence="5 6">SB9</strain>
    </source>
</reference>
<dbReference type="InterPro" id="IPR058911">
    <property type="entry name" value="DUF8186_C"/>
</dbReference>
<dbReference type="Pfam" id="PF26591">
    <property type="entry name" value="DUF8186_C"/>
    <property type="match status" value="1"/>
</dbReference>
<evidence type="ECO:0000313" key="5">
    <source>
        <dbReference type="EMBL" id="KTG10587.1"/>
    </source>
</evidence>
<dbReference type="STRING" id="1514971.AUR64_07920"/>
<dbReference type="Pfam" id="PF26589">
    <property type="entry name" value="DUF8186"/>
    <property type="match status" value="1"/>
</dbReference>
<accession>A0A0W1RBT4</accession>
<dbReference type="Pfam" id="PF26590">
    <property type="entry name" value="DUF8186_M"/>
    <property type="match status" value="1"/>
</dbReference>
<keyword evidence="1" id="KW-0812">Transmembrane</keyword>
<dbReference type="OrthoDB" id="311765at2157"/>
<feature type="domain" description="DUF8186" evidence="3">
    <location>
        <begin position="259"/>
        <end position="408"/>
    </location>
</feature>
<evidence type="ECO:0000259" key="4">
    <source>
        <dbReference type="Pfam" id="PF26591"/>
    </source>
</evidence>
<dbReference type="EMBL" id="LOPU01000017">
    <property type="protein sequence ID" value="KTG10587.1"/>
    <property type="molecule type" value="Genomic_DNA"/>
</dbReference>
<evidence type="ECO:0000259" key="3">
    <source>
        <dbReference type="Pfam" id="PF26590"/>
    </source>
</evidence>
<keyword evidence="1" id="KW-1133">Transmembrane helix</keyword>
<feature type="domain" description="DUF8186" evidence="2">
    <location>
        <begin position="96"/>
        <end position="255"/>
    </location>
</feature>
<dbReference type="Proteomes" id="UP000054387">
    <property type="component" value="Unassembled WGS sequence"/>
</dbReference>